<dbReference type="GO" id="GO:0004579">
    <property type="term" value="F:dolichyl-diphosphooligosaccharide-protein glycotransferase activity"/>
    <property type="evidence" value="ECO:0007669"/>
    <property type="project" value="UniProtKB-EC"/>
</dbReference>
<comment type="pathway">
    <text evidence="4">Protein modification; protein glycosylation.</text>
</comment>
<feature type="transmembrane region" description="Helical" evidence="20">
    <location>
        <begin position="176"/>
        <end position="198"/>
    </location>
</feature>
<feature type="transmembrane region" description="Helical" evidence="20">
    <location>
        <begin position="88"/>
        <end position="108"/>
    </location>
</feature>
<evidence type="ECO:0000256" key="13">
    <source>
        <dbReference type="ARBA" id="ARBA00022989"/>
    </source>
</evidence>
<keyword evidence="8" id="KW-0808">Transferase</keyword>
<evidence type="ECO:0000256" key="17">
    <source>
        <dbReference type="ARBA" id="ARBA00040922"/>
    </source>
</evidence>
<keyword evidence="16" id="KW-0464">Manganese</keyword>
<protein>
    <recommendedName>
        <fullName evidence="17">Dolichyl-diphosphooligosaccharide--protein glycosyltransferase subunit STT3A</fullName>
        <ecNumber evidence="6">2.4.99.18</ecNumber>
    </recommendedName>
</protein>
<organism evidence="22 23">
    <name type="scientific">Spodoptera exigua</name>
    <name type="common">Beet armyworm</name>
    <name type="synonym">Noctua fulgens</name>
    <dbReference type="NCBI Taxonomy" id="7107"/>
    <lineage>
        <taxon>Eukaryota</taxon>
        <taxon>Metazoa</taxon>
        <taxon>Ecdysozoa</taxon>
        <taxon>Arthropoda</taxon>
        <taxon>Hexapoda</taxon>
        <taxon>Insecta</taxon>
        <taxon>Pterygota</taxon>
        <taxon>Neoptera</taxon>
        <taxon>Endopterygota</taxon>
        <taxon>Lepidoptera</taxon>
        <taxon>Glossata</taxon>
        <taxon>Ditrysia</taxon>
        <taxon>Noctuoidea</taxon>
        <taxon>Noctuidae</taxon>
        <taxon>Amphipyrinae</taxon>
        <taxon>Spodoptera</taxon>
    </lineage>
</organism>
<evidence type="ECO:0000256" key="19">
    <source>
        <dbReference type="ARBA" id="ARBA00062993"/>
    </source>
</evidence>
<evidence type="ECO:0000259" key="21">
    <source>
        <dbReference type="Pfam" id="PF02516"/>
    </source>
</evidence>
<dbReference type="GO" id="GO:0043687">
    <property type="term" value="P:post-translational protein modification"/>
    <property type="evidence" value="ECO:0007669"/>
    <property type="project" value="TreeGrafter"/>
</dbReference>
<comment type="subunit">
    <text evidence="19">Component of the oligosaccharyltransferase (OST) complex. There are 2 OST complexes, OST-A and OST-B, which contain STT3A or STT3B as catalytic subunit, respectively. OST-A and OST-B contain common core subunits RPN1, RPN2, OST48, OST4, DAD1 and TMEM258, and OST-A contains DC2/OSTC and KRTCAP2/KCP2 specific accessory subunits. OST-A complex assembly occurs through the formation of 3 subcomplexes. Subcomplex 1 contains RPN1 and TMEM258, subcomplex 2 contains the OST-A-specific subunits STT3A, DC2/OSTC, and KCP2 as well as the core subunit OST4, and subcomplex 3 contains RPN2, DAD1, and OST48. The OST-A complex can form stable complexes with the Sec61 complex or with both the Sec61 and TRAP complexes.</text>
</comment>
<reference evidence="22" key="1">
    <citation type="submission" date="2020-08" db="EMBL/GenBank/DDBJ databases">
        <title>Spodoptera exigua strain:BAW_Kor-Di-RS1 Genome sequencing and assembly.</title>
        <authorList>
            <person name="Kim J."/>
            <person name="Nam H.Y."/>
            <person name="Kwon M."/>
            <person name="Choi J.H."/>
            <person name="Cho S.R."/>
            <person name="Kim G.-H."/>
        </authorList>
    </citation>
    <scope>NUCLEOTIDE SEQUENCE</scope>
    <source>
        <strain evidence="22">BAW_Kor-Di-RS1</strain>
        <tissue evidence="22">Whole-body</tissue>
    </source>
</reference>
<keyword evidence="14 20" id="KW-0472">Membrane</keyword>
<feature type="domain" description="Oligosaccharyl transferase STT3 N-terminal" evidence="21">
    <location>
        <begin position="224"/>
        <end position="319"/>
    </location>
</feature>
<dbReference type="Pfam" id="PF02516">
    <property type="entry name" value="STT3"/>
    <property type="match status" value="2"/>
</dbReference>
<evidence type="ECO:0000313" key="22">
    <source>
        <dbReference type="EMBL" id="KAF9409292.1"/>
    </source>
</evidence>
<evidence type="ECO:0000256" key="18">
    <source>
        <dbReference type="ARBA" id="ARBA00048829"/>
    </source>
</evidence>
<feature type="transmembrane region" description="Helical" evidence="20">
    <location>
        <begin position="21"/>
        <end position="41"/>
    </location>
</feature>
<keyword evidence="13 20" id="KW-1133">Transmembrane helix</keyword>
<proteinExistence type="inferred from homology"/>
<feature type="transmembrane region" description="Helical" evidence="20">
    <location>
        <begin position="312"/>
        <end position="332"/>
    </location>
</feature>
<evidence type="ECO:0000256" key="8">
    <source>
        <dbReference type="ARBA" id="ARBA00022679"/>
    </source>
</evidence>
<dbReference type="InterPro" id="IPR048307">
    <property type="entry name" value="STT3_N"/>
</dbReference>
<sequence length="464" mass="52254">MTVEVQTKAKLPQLSSDKQLTFIKLAVLSMAAILSFATRLFSVLRFESVIHEFDPYFNYRTTRYLTEEGFYNFHNWFDDRAWYPLGRIIGGTIYPGLMVTSATLYNMMQFLNITIDIRNVCVFLAPFFSSLTTIVTYLLTKELKDEGAGLVAAAMIAIVPGYISRSVAGSYDNEGIAIFCMLLTYYFWIKAVSSWGGYVFPNQLDPTSRASPNAASAGSPLECKISPWTGRFYSLLDPSYAKNHIPIIASVSEHQPTSWSSFYFDLQVLVFLFPAGLYFCFSKLTDANIFIILYGVLSIYFAGVMVRLMLVLAPVMCIVSGVAASSLLSLHVKDIEPKVEKHDKKKKHENNLVFRSEVGALFVCVLGCLLISYVFHCTWVTSEAYSSPSIVLSARAHDGARIIFDDFREAYTWLKMNTPEDSKVMSWWDYGYQITAMANRTVIVDNNTWNNTHISRVGQAMAST</sequence>
<accession>A0A835G953</accession>
<dbReference type="PANTHER" id="PTHR13872">
    <property type="entry name" value="DOLICHYL-DIPHOSPHOOLIGOSACCHARIDE--PROTEIN GLYCOSYLTRANSFERASE SUBUNIT"/>
    <property type="match status" value="1"/>
</dbReference>
<comment type="caution">
    <text evidence="22">The sequence shown here is derived from an EMBL/GenBank/DDBJ whole genome shotgun (WGS) entry which is preliminary data.</text>
</comment>
<dbReference type="UniPathway" id="UPA00378"/>
<evidence type="ECO:0000256" key="10">
    <source>
        <dbReference type="ARBA" id="ARBA00022723"/>
    </source>
</evidence>
<evidence type="ECO:0000256" key="4">
    <source>
        <dbReference type="ARBA" id="ARBA00004922"/>
    </source>
</evidence>
<feature type="transmembrane region" description="Helical" evidence="20">
    <location>
        <begin position="262"/>
        <end position="281"/>
    </location>
</feature>
<keyword evidence="10" id="KW-0479">Metal-binding</keyword>
<dbReference type="InterPro" id="IPR003674">
    <property type="entry name" value="Oligo_trans_STT3"/>
</dbReference>
<evidence type="ECO:0000256" key="20">
    <source>
        <dbReference type="SAM" id="Phobius"/>
    </source>
</evidence>
<evidence type="ECO:0000256" key="7">
    <source>
        <dbReference type="ARBA" id="ARBA00022676"/>
    </source>
</evidence>
<comment type="catalytic activity">
    <reaction evidence="18">
        <text>a di-trans,poly-cis-dolichyl diphosphooligosaccharide + L-asparaginyl-[protein] = N(4)-(oligosaccharide-(1-&gt;4)-N-acetyl-beta-D-glucosaminyl-(1-&gt;4)-N-acetyl-beta-D-glucosaminyl)-L-asparaginyl-[protein] + a di-trans,poly-cis-dolichyl diphosphate + H(+)</text>
        <dbReference type="Rhea" id="RHEA:22980"/>
        <dbReference type="Rhea" id="RHEA-COMP:12804"/>
        <dbReference type="Rhea" id="RHEA-COMP:12805"/>
        <dbReference type="Rhea" id="RHEA-COMP:19506"/>
        <dbReference type="Rhea" id="RHEA-COMP:19509"/>
        <dbReference type="ChEBI" id="CHEBI:15378"/>
        <dbReference type="ChEBI" id="CHEBI:50347"/>
        <dbReference type="ChEBI" id="CHEBI:57497"/>
        <dbReference type="ChEBI" id="CHEBI:57570"/>
        <dbReference type="ChEBI" id="CHEBI:132529"/>
        <dbReference type="EC" id="2.4.99.18"/>
    </reaction>
</comment>
<evidence type="ECO:0000256" key="1">
    <source>
        <dbReference type="ARBA" id="ARBA00001936"/>
    </source>
</evidence>
<dbReference type="EMBL" id="JACKWZ010000326">
    <property type="protein sequence ID" value="KAF9409292.1"/>
    <property type="molecule type" value="Genomic_DNA"/>
</dbReference>
<feature type="transmembrane region" description="Helical" evidence="20">
    <location>
        <begin position="120"/>
        <end position="140"/>
    </location>
</feature>
<keyword evidence="9 20" id="KW-0812">Transmembrane</keyword>
<evidence type="ECO:0000313" key="23">
    <source>
        <dbReference type="Proteomes" id="UP000648187"/>
    </source>
</evidence>
<dbReference type="AlphaFoldDB" id="A0A835G953"/>
<evidence type="ECO:0000256" key="11">
    <source>
        <dbReference type="ARBA" id="ARBA00022824"/>
    </source>
</evidence>
<gene>
    <name evidence="22" type="ORF">HW555_011327</name>
</gene>
<feature type="transmembrane region" description="Helical" evidence="20">
    <location>
        <begin position="288"/>
        <end position="306"/>
    </location>
</feature>
<evidence type="ECO:0000256" key="6">
    <source>
        <dbReference type="ARBA" id="ARBA00012605"/>
    </source>
</evidence>
<comment type="cofactor">
    <cofactor evidence="1">
        <name>Mn(2+)</name>
        <dbReference type="ChEBI" id="CHEBI:29035"/>
    </cofactor>
</comment>
<feature type="transmembrane region" description="Helical" evidence="20">
    <location>
        <begin position="146"/>
        <end position="164"/>
    </location>
</feature>
<dbReference type="GO" id="GO:0005789">
    <property type="term" value="C:endoplasmic reticulum membrane"/>
    <property type="evidence" value="ECO:0007669"/>
    <property type="project" value="UniProtKB-SubCell"/>
</dbReference>
<evidence type="ECO:0000256" key="5">
    <source>
        <dbReference type="ARBA" id="ARBA00010810"/>
    </source>
</evidence>
<evidence type="ECO:0000256" key="12">
    <source>
        <dbReference type="ARBA" id="ARBA00022842"/>
    </source>
</evidence>
<keyword evidence="23" id="KW-1185">Reference proteome</keyword>
<feature type="transmembrane region" description="Helical" evidence="20">
    <location>
        <begin position="352"/>
        <end position="375"/>
    </location>
</feature>
<evidence type="ECO:0000256" key="3">
    <source>
        <dbReference type="ARBA" id="ARBA00004477"/>
    </source>
</evidence>
<evidence type="ECO:0000256" key="2">
    <source>
        <dbReference type="ARBA" id="ARBA00001946"/>
    </source>
</evidence>
<evidence type="ECO:0000256" key="15">
    <source>
        <dbReference type="ARBA" id="ARBA00023180"/>
    </source>
</evidence>
<evidence type="ECO:0000256" key="16">
    <source>
        <dbReference type="ARBA" id="ARBA00023211"/>
    </source>
</evidence>
<dbReference type="PANTHER" id="PTHR13872:SF43">
    <property type="entry name" value="DOLICHYL-DIPHOSPHOOLIGOSACCHARIDE--PROTEIN GLYCOSYLTRANSFERASE SUBUNIT STT3A"/>
    <property type="match status" value="1"/>
</dbReference>
<comment type="subcellular location">
    <subcellularLocation>
        <location evidence="3">Endoplasmic reticulum membrane</location>
        <topology evidence="3">Multi-pass membrane protein</topology>
    </subcellularLocation>
</comment>
<dbReference type="Gene3D" id="3.40.50.12610">
    <property type="match status" value="1"/>
</dbReference>
<dbReference type="Proteomes" id="UP000648187">
    <property type="component" value="Unassembled WGS sequence"/>
</dbReference>
<keyword evidence="12" id="KW-0460">Magnesium</keyword>
<feature type="domain" description="Oligosaccharyl transferase STT3 N-terminal" evidence="21">
    <location>
        <begin position="22"/>
        <end position="201"/>
    </location>
</feature>
<keyword evidence="11" id="KW-0256">Endoplasmic reticulum</keyword>
<evidence type="ECO:0000256" key="9">
    <source>
        <dbReference type="ARBA" id="ARBA00022692"/>
    </source>
</evidence>
<evidence type="ECO:0000256" key="14">
    <source>
        <dbReference type="ARBA" id="ARBA00023136"/>
    </source>
</evidence>
<comment type="similarity">
    <text evidence="5">Belongs to the STT3 family.</text>
</comment>
<keyword evidence="15" id="KW-0325">Glycoprotein</keyword>
<dbReference type="GO" id="GO:0046872">
    <property type="term" value="F:metal ion binding"/>
    <property type="evidence" value="ECO:0007669"/>
    <property type="project" value="UniProtKB-KW"/>
</dbReference>
<dbReference type="GO" id="GO:0018279">
    <property type="term" value="P:protein N-linked glycosylation via asparagine"/>
    <property type="evidence" value="ECO:0007669"/>
    <property type="project" value="TreeGrafter"/>
</dbReference>
<keyword evidence="7" id="KW-0328">Glycosyltransferase</keyword>
<comment type="cofactor">
    <cofactor evidence="2">
        <name>Mg(2+)</name>
        <dbReference type="ChEBI" id="CHEBI:18420"/>
    </cofactor>
</comment>
<name>A0A835G953_SPOEX</name>
<dbReference type="EC" id="2.4.99.18" evidence="6"/>